<dbReference type="Proteomes" id="UP001642464">
    <property type="component" value="Unassembled WGS sequence"/>
</dbReference>
<comment type="caution">
    <text evidence="2">The sequence shown here is derived from an EMBL/GenBank/DDBJ whole genome shotgun (WGS) entry which is preliminary data.</text>
</comment>
<evidence type="ECO:0000313" key="2">
    <source>
        <dbReference type="EMBL" id="CAK9035235.1"/>
    </source>
</evidence>
<keyword evidence="1" id="KW-0472">Membrane</keyword>
<proteinExistence type="predicted"/>
<feature type="transmembrane region" description="Helical" evidence="1">
    <location>
        <begin position="207"/>
        <end position="227"/>
    </location>
</feature>
<sequence length="558" mass="62853">MGAAPSISSPCQCHSGENEVEDVEAIEALPSVTLPGKTTNTPKKEIIEVLGLESFEETTRVTEAAEDPENWGVNSKIRRSLLLERKLHSDTEIMRGISLMHTLRNFGVLWRASPLDMKDEQRLELWNRTRKVNEFDVFLSHTWHTRGLWKFLSLSLQLSWLQILLWWLLAMVLFELLFFVDILPPLAKPWKVSYVHQNYAAEIDWHIWGSSLAPAVSVMCFLITPYMPCMRDKHCFLDVASINQSDETLKERGIYGLGGFLKASKELRIMWSPPYLSRLWCIFEVAAYRMANPNGKISVRPLFVEITVLASWTGVLLTNAFLNLTMAFTTIGATFGIFTLIIAMVPCLFIFHSLRKNFLSKQQLFGDIQNFDLDAVECRVDFDKKFVHAAIAEWYGGAAAFTEHVRGPLREELMKDHLARIPLGYCLIIITPLLGTGLSSSVSLLKAGVPMNITLSYFIGVVLGIDTCWLLLMIQLALYICERFARPCRPGVACLAFVETFIMFIVFSTVATCGAFLAFIAIARGVVGSSVWCLITACILWLVNGGCAQLEKLRHHLA</sequence>
<keyword evidence="2" id="KW-0418">Kinase</keyword>
<feature type="transmembrane region" description="Helical" evidence="1">
    <location>
        <begin position="529"/>
        <end position="548"/>
    </location>
</feature>
<keyword evidence="1" id="KW-0812">Transmembrane</keyword>
<gene>
    <name evidence="2" type="ORF">SCF082_LOCUS21197</name>
</gene>
<keyword evidence="2" id="KW-0808">Transferase</keyword>
<accession>A0ABP0L802</accession>
<feature type="transmembrane region" description="Helical" evidence="1">
    <location>
        <begin position="457"/>
        <end position="480"/>
    </location>
</feature>
<reference evidence="2 3" key="1">
    <citation type="submission" date="2024-02" db="EMBL/GenBank/DDBJ databases">
        <authorList>
            <person name="Chen Y."/>
            <person name="Shah S."/>
            <person name="Dougan E. K."/>
            <person name="Thang M."/>
            <person name="Chan C."/>
        </authorList>
    </citation>
    <scope>NUCLEOTIDE SEQUENCE [LARGE SCALE GENOMIC DNA]</scope>
</reference>
<evidence type="ECO:0000313" key="3">
    <source>
        <dbReference type="Proteomes" id="UP001642464"/>
    </source>
</evidence>
<keyword evidence="3" id="KW-1185">Reference proteome</keyword>
<feature type="transmembrane region" description="Helical" evidence="1">
    <location>
        <begin position="423"/>
        <end position="445"/>
    </location>
</feature>
<feature type="transmembrane region" description="Helical" evidence="1">
    <location>
        <begin position="328"/>
        <end position="351"/>
    </location>
</feature>
<feature type="transmembrane region" description="Helical" evidence="1">
    <location>
        <begin position="302"/>
        <end position="322"/>
    </location>
</feature>
<keyword evidence="1" id="KW-1133">Transmembrane helix</keyword>
<feature type="transmembrane region" description="Helical" evidence="1">
    <location>
        <begin position="164"/>
        <end position="187"/>
    </location>
</feature>
<dbReference type="GO" id="GO:0016301">
    <property type="term" value="F:kinase activity"/>
    <property type="evidence" value="ECO:0007669"/>
    <property type="project" value="UniProtKB-KW"/>
</dbReference>
<name>A0ABP0L802_9DINO</name>
<protein>
    <submittedName>
        <fullName evidence="2">Serine/threonine-protein kinase</fullName>
    </submittedName>
</protein>
<dbReference type="EMBL" id="CAXAMM010015002">
    <property type="protein sequence ID" value="CAK9035235.1"/>
    <property type="molecule type" value="Genomic_DNA"/>
</dbReference>
<evidence type="ECO:0000256" key="1">
    <source>
        <dbReference type="SAM" id="Phobius"/>
    </source>
</evidence>
<organism evidence="2 3">
    <name type="scientific">Durusdinium trenchii</name>
    <dbReference type="NCBI Taxonomy" id="1381693"/>
    <lineage>
        <taxon>Eukaryota</taxon>
        <taxon>Sar</taxon>
        <taxon>Alveolata</taxon>
        <taxon>Dinophyceae</taxon>
        <taxon>Suessiales</taxon>
        <taxon>Symbiodiniaceae</taxon>
        <taxon>Durusdinium</taxon>
    </lineage>
</organism>
<feature type="transmembrane region" description="Helical" evidence="1">
    <location>
        <begin position="492"/>
        <end position="523"/>
    </location>
</feature>